<evidence type="ECO:0000313" key="2">
    <source>
        <dbReference type="Proteomes" id="UP000005408"/>
    </source>
</evidence>
<evidence type="ECO:0000313" key="1">
    <source>
        <dbReference type="EnsemblMetazoa" id="G17372.1:cds"/>
    </source>
</evidence>
<dbReference type="AlphaFoldDB" id="A0A8W8J5U0"/>
<accession>A0A8W8J5U0</accession>
<keyword evidence="2" id="KW-1185">Reference proteome</keyword>
<sequence length="79" mass="8984">MRIPRRRRGRHTLSGVSDSIMQEIERHSRLSKRGSMIGNKIRSLVRSSSGNRLVEKIHKPRPKSLDLDAIDFEVPAGPL</sequence>
<name>A0A8W8J5U0_MAGGI</name>
<organism evidence="1 2">
    <name type="scientific">Magallana gigas</name>
    <name type="common">Pacific oyster</name>
    <name type="synonym">Crassostrea gigas</name>
    <dbReference type="NCBI Taxonomy" id="29159"/>
    <lineage>
        <taxon>Eukaryota</taxon>
        <taxon>Metazoa</taxon>
        <taxon>Spiralia</taxon>
        <taxon>Lophotrochozoa</taxon>
        <taxon>Mollusca</taxon>
        <taxon>Bivalvia</taxon>
        <taxon>Autobranchia</taxon>
        <taxon>Pteriomorphia</taxon>
        <taxon>Ostreida</taxon>
        <taxon>Ostreoidea</taxon>
        <taxon>Ostreidae</taxon>
        <taxon>Magallana</taxon>
    </lineage>
</organism>
<dbReference type="Proteomes" id="UP000005408">
    <property type="component" value="Unassembled WGS sequence"/>
</dbReference>
<protein>
    <submittedName>
        <fullName evidence="1">Uncharacterized protein</fullName>
    </submittedName>
</protein>
<reference evidence="1" key="1">
    <citation type="submission" date="2022-08" db="UniProtKB">
        <authorList>
            <consortium name="EnsemblMetazoa"/>
        </authorList>
    </citation>
    <scope>IDENTIFICATION</scope>
    <source>
        <strain evidence="1">05x7-T-G4-1.051#20</strain>
    </source>
</reference>
<proteinExistence type="predicted"/>
<dbReference type="EnsemblMetazoa" id="G17372.1">
    <property type="protein sequence ID" value="G17372.1:cds"/>
    <property type="gene ID" value="G17372"/>
</dbReference>